<dbReference type="GeneID" id="9187078"/>
<dbReference type="HOGENOM" id="CLU_3108137_0_0_1"/>
<protein>
    <submittedName>
        <fullName evidence="1">(Perigord truffle) hypothetical protein</fullName>
    </submittedName>
</protein>
<dbReference type="InParanoid" id="D5GA23"/>
<gene>
    <name evidence="1" type="ORF">GSTUM_00003537001</name>
</gene>
<proteinExistence type="predicted"/>
<keyword evidence="2" id="KW-1185">Reference proteome</keyword>
<dbReference type="Proteomes" id="UP000006911">
    <property type="component" value="Unassembled WGS sequence"/>
</dbReference>
<dbReference type="EMBL" id="FN430071">
    <property type="protein sequence ID" value="CAZ81366.1"/>
    <property type="molecule type" value="Genomic_DNA"/>
</dbReference>
<dbReference type="KEGG" id="tml:GSTUM_00003537001"/>
<reference evidence="1 2" key="1">
    <citation type="journal article" date="2010" name="Nature">
        <title>Perigord black truffle genome uncovers evolutionary origins and mechanisms of symbiosis.</title>
        <authorList>
            <person name="Martin F."/>
            <person name="Kohler A."/>
            <person name="Murat C."/>
            <person name="Balestrini R."/>
            <person name="Coutinho P.M."/>
            <person name="Jaillon O."/>
            <person name="Montanini B."/>
            <person name="Morin E."/>
            <person name="Noel B."/>
            <person name="Percudani R."/>
            <person name="Porcel B."/>
            <person name="Rubini A."/>
            <person name="Amicucci A."/>
            <person name="Amselem J."/>
            <person name="Anthouard V."/>
            <person name="Arcioni S."/>
            <person name="Artiguenave F."/>
            <person name="Aury J.M."/>
            <person name="Ballario P."/>
            <person name="Bolchi A."/>
            <person name="Brenna A."/>
            <person name="Brun A."/>
            <person name="Buee M."/>
            <person name="Cantarel B."/>
            <person name="Chevalier G."/>
            <person name="Couloux A."/>
            <person name="Da Silva C."/>
            <person name="Denoeud F."/>
            <person name="Duplessis S."/>
            <person name="Ghignone S."/>
            <person name="Hilselberger B."/>
            <person name="Iotti M."/>
            <person name="Marcais B."/>
            <person name="Mello A."/>
            <person name="Miranda M."/>
            <person name="Pacioni G."/>
            <person name="Quesneville H."/>
            <person name="Riccioni C."/>
            <person name="Ruotolo R."/>
            <person name="Splivallo R."/>
            <person name="Stocchi V."/>
            <person name="Tisserant E."/>
            <person name="Viscomi A.R."/>
            <person name="Zambonelli A."/>
            <person name="Zampieri E."/>
            <person name="Henrissat B."/>
            <person name="Lebrun M.H."/>
            <person name="Paolocci F."/>
            <person name="Bonfante P."/>
            <person name="Ottonello S."/>
            <person name="Wincker P."/>
        </authorList>
    </citation>
    <scope>NUCLEOTIDE SEQUENCE [LARGE SCALE GENOMIC DNA]</scope>
    <source>
        <strain evidence="1 2">Mel28</strain>
    </source>
</reference>
<evidence type="ECO:0000313" key="1">
    <source>
        <dbReference type="EMBL" id="CAZ81366.1"/>
    </source>
</evidence>
<organism evidence="1 2">
    <name type="scientific">Tuber melanosporum (strain Mel28)</name>
    <name type="common">Perigord black truffle</name>
    <dbReference type="NCBI Taxonomy" id="656061"/>
    <lineage>
        <taxon>Eukaryota</taxon>
        <taxon>Fungi</taxon>
        <taxon>Dikarya</taxon>
        <taxon>Ascomycota</taxon>
        <taxon>Pezizomycotina</taxon>
        <taxon>Pezizomycetes</taxon>
        <taxon>Pezizales</taxon>
        <taxon>Tuberaceae</taxon>
        <taxon>Tuber</taxon>
    </lineage>
</organism>
<dbReference type="AlphaFoldDB" id="D5GA23"/>
<accession>D5GA23</accession>
<name>D5GA23_TUBMM</name>
<sequence length="51" mass="5912">MFSRRIVETGILYLGWRTPIREGGGGRGSNEQDRTEGFRWINISILAWRSD</sequence>
<evidence type="ECO:0000313" key="2">
    <source>
        <dbReference type="Proteomes" id="UP000006911"/>
    </source>
</evidence>
<dbReference type="RefSeq" id="XP_002837175.1">
    <property type="nucleotide sequence ID" value="XM_002837129.1"/>
</dbReference>